<dbReference type="AlphaFoldDB" id="K1PYW6"/>
<dbReference type="InParanoid" id="K1PYW6"/>
<dbReference type="Pfam" id="PF00350">
    <property type="entry name" value="Dynamin_N"/>
    <property type="match status" value="1"/>
</dbReference>
<dbReference type="PANTHER" id="PTHR26392">
    <property type="entry name" value="MITOGEN-ACTIVATED PROTEIN KINASE KINASE KINASE 7-RELATED"/>
    <property type="match status" value="1"/>
</dbReference>
<accession>K1PYW6</accession>
<evidence type="ECO:0000313" key="2">
    <source>
        <dbReference type="EMBL" id="EKC24274.1"/>
    </source>
</evidence>
<dbReference type="InterPro" id="IPR045063">
    <property type="entry name" value="Dynamin_N"/>
</dbReference>
<dbReference type="SUPFAM" id="SSF52540">
    <property type="entry name" value="P-loop containing nucleoside triphosphate hydrolases"/>
    <property type="match status" value="1"/>
</dbReference>
<sequence>MLASDTDIKETILSKHDDIISIFVNGGKLPRSLRETVDKHHKRLIEKRKEFSEELCQVVVSGEISAGKSSLLNFLIGRDVLPTSVRESRSVTCRLRYGTEKTAKLIDDSGNEIDDLKYDESNEALDRLKKLIKGDEFVQGLSYIDIFLEEVSLQGNVVLVDTPGIKEEIDDDNSQLFTHLWKASAFIYILKTDSNLGTHKEKKRQSKGKPLSDQYKLFIDKLRGLISLAVRDRYRRECQWLEKALNDVISHGTIVLKTLSKTVDERKRRRTEYEKSVVSLKEALDTPKRNYCREIINIYTTLAANLHKHLRTEEFCSKIIEKCKSEMERERSSLRTKTLEELEKVAVKTFQQIINEEITRWRETNDVDNACAPVCEKVLQSFRMLEKNVEKGLVESRKSSCPEISFKNMESAQVPVNEISENYPSRTFTENVEREYSGLSYIMAQAPIIAKETLDILDNAAEENSTLVKKSSSTMNSAQVPLSVENRTPKGKENDLDEDTRLLITNPSSVRSAQVHVPDEELEMIRMRIEKGDGEDTQLFTKGEKVGLALTAPLWFPIAVTASVFVVPVSAFKVLSKKFSEQKAESNFREVTDKRNLAELLQEIYKSDTFSEARFNDEFERNSIRLFNQWLHQQHEASIQVIEDISTTLQQLAETEKLESEDKQSVERARHPMKIDMVSKMAAFMQPCLRS</sequence>
<reference evidence="2" key="1">
    <citation type="journal article" date="2012" name="Nature">
        <title>The oyster genome reveals stress adaptation and complexity of shell formation.</title>
        <authorList>
            <person name="Zhang G."/>
            <person name="Fang X."/>
            <person name="Guo X."/>
            <person name="Li L."/>
            <person name="Luo R."/>
            <person name="Xu F."/>
            <person name="Yang P."/>
            <person name="Zhang L."/>
            <person name="Wang X."/>
            <person name="Qi H."/>
            <person name="Xiong Z."/>
            <person name="Que H."/>
            <person name="Xie Y."/>
            <person name="Holland P.W."/>
            <person name="Paps J."/>
            <person name="Zhu Y."/>
            <person name="Wu F."/>
            <person name="Chen Y."/>
            <person name="Wang J."/>
            <person name="Peng C."/>
            <person name="Meng J."/>
            <person name="Yang L."/>
            <person name="Liu J."/>
            <person name="Wen B."/>
            <person name="Zhang N."/>
            <person name="Huang Z."/>
            <person name="Zhu Q."/>
            <person name="Feng Y."/>
            <person name="Mount A."/>
            <person name="Hedgecock D."/>
            <person name="Xu Z."/>
            <person name="Liu Y."/>
            <person name="Domazet-Loso T."/>
            <person name="Du Y."/>
            <person name="Sun X."/>
            <person name="Zhang S."/>
            <person name="Liu B."/>
            <person name="Cheng P."/>
            <person name="Jiang X."/>
            <person name="Li J."/>
            <person name="Fan D."/>
            <person name="Wang W."/>
            <person name="Fu W."/>
            <person name="Wang T."/>
            <person name="Wang B."/>
            <person name="Zhang J."/>
            <person name="Peng Z."/>
            <person name="Li Y."/>
            <person name="Li N."/>
            <person name="Wang J."/>
            <person name="Chen M."/>
            <person name="He Y."/>
            <person name="Tan F."/>
            <person name="Song X."/>
            <person name="Zheng Q."/>
            <person name="Huang R."/>
            <person name="Yang H."/>
            <person name="Du X."/>
            <person name="Chen L."/>
            <person name="Yang M."/>
            <person name="Gaffney P.M."/>
            <person name="Wang S."/>
            <person name="Luo L."/>
            <person name="She Z."/>
            <person name="Ming Y."/>
            <person name="Huang W."/>
            <person name="Zhang S."/>
            <person name="Huang B."/>
            <person name="Zhang Y."/>
            <person name="Qu T."/>
            <person name="Ni P."/>
            <person name="Miao G."/>
            <person name="Wang J."/>
            <person name="Wang Q."/>
            <person name="Steinberg C.E."/>
            <person name="Wang H."/>
            <person name="Li N."/>
            <person name="Qian L."/>
            <person name="Zhang G."/>
            <person name="Li Y."/>
            <person name="Yang H."/>
            <person name="Liu X."/>
            <person name="Wang J."/>
            <person name="Yin Y."/>
            <person name="Wang J."/>
        </authorList>
    </citation>
    <scope>NUCLEOTIDE SEQUENCE [LARGE SCALE GENOMIC DNA]</scope>
    <source>
        <strain evidence="2">05x7-T-G4-1.051#20</strain>
    </source>
</reference>
<name>K1PYW6_MAGGI</name>
<gene>
    <name evidence="2" type="ORF">CGI_10014394</name>
</gene>
<evidence type="ECO:0000259" key="1">
    <source>
        <dbReference type="Pfam" id="PF00350"/>
    </source>
</evidence>
<dbReference type="PANTHER" id="PTHR26392:SF92">
    <property type="entry name" value="PROTEIN KINASE DOMAIN-CONTAINING PROTEIN"/>
    <property type="match status" value="1"/>
</dbReference>
<dbReference type="EMBL" id="JH818118">
    <property type="protein sequence ID" value="EKC24274.1"/>
    <property type="molecule type" value="Genomic_DNA"/>
</dbReference>
<feature type="domain" description="Dynamin N-terminal" evidence="1">
    <location>
        <begin position="58"/>
        <end position="211"/>
    </location>
</feature>
<organism evidence="2">
    <name type="scientific">Magallana gigas</name>
    <name type="common">Pacific oyster</name>
    <name type="synonym">Crassostrea gigas</name>
    <dbReference type="NCBI Taxonomy" id="29159"/>
    <lineage>
        <taxon>Eukaryota</taxon>
        <taxon>Metazoa</taxon>
        <taxon>Spiralia</taxon>
        <taxon>Lophotrochozoa</taxon>
        <taxon>Mollusca</taxon>
        <taxon>Bivalvia</taxon>
        <taxon>Autobranchia</taxon>
        <taxon>Pteriomorphia</taxon>
        <taxon>Ostreida</taxon>
        <taxon>Ostreoidea</taxon>
        <taxon>Ostreidae</taxon>
        <taxon>Magallana</taxon>
    </lineage>
</organism>
<dbReference type="Gene3D" id="3.40.50.300">
    <property type="entry name" value="P-loop containing nucleotide triphosphate hydrolases"/>
    <property type="match status" value="1"/>
</dbReference>
<protein>
    <submittedName>
        <fullName evidence="2">Uncharacterized protein in xynA 3'region</fullName>
    </submittedName>
</protein>
<dbReference type="HOGENOM" id="CLU_398645_0_0_1"/>
<proteinExistence type="predicted"/>
<dbReference type="InterPro" id="IPR027417">
    <property type="entry name" value="P-loop_NTPase"/>
</dbReference>